<feature type="transmembrane region" description="Helical" evidence="12">
    <location>
        <begin position="166"/>
        <end position="183"/>
    </location>
</feature>
<feature type="transmembrane region" description="Helical" evidence="12">
    <location>
        <begin position="96"/>
        <end position="113"/>
    </location>
</feature>
<feature type="transmembrane region" description="Helical" evidence="12">
    <location>
        <begin position="333"/>
        <end position="353"/>
    </location>
</feature>
<keyword evidence="5" id="KW-0808">Transferase</keyword>
<accession>H2ASU9</accession>
<dbReference type="GO" id="GO:0006488">
    <property type="term" value="P:dolichol-linked oligosaccharide biosynthetic process"/>
    <property type="evidence" value="ECO:0007669"/>
    <property type="project" value="EnsemblFungi"/>
</dbReference>
<dbReference type="InterPro" id="IPR005599">
    <property type="entry name" value="GPI_mannosylTrfase"/>
</dbReference>
<evidence type="ECO:0000256" key="6">
    <source>
        <dbReference type="ARBA" id="ARBA00022692"/>
    </source>
</evidence>
<dbReference type="EC" id="2.4.1.-" evidence="12"/>
<keyword evidence="4 12" id="KW-0328">Glycosyltransferase</keyword>
<evidence type="ECO:0000256" key="2">
    <source>
        <dbReference type="ARBA" id="ARBA00004922"/>
    </source>
</evidence>
<keyword evidence="7 12" id="KW-0256">Endoplasmic reticulum</keyword>
<dbReference type="STRING" id="1071382.H2ASU9"/>
<evidence type="ECO:0000256" key="7">
    <source>
        <dbReference type="ARBA" id="ARBA00022824"/>
    </source>
</evidence>
<dbReference type="KEGG" id="kaf:KAFR_0C04580"/>
<dbReference type="FunCoup" id="H2ASU9">
    <property type="interactions" value="440"/>
</dbReference>
<dbReference type="eggNOG" id="KOG2516">
    <property type="taxonomic scope" value="Eukaryota"/>
</dbReference>
<evidence type="ECO:0000256" key="12">
    <source>
        <dbReference type="RuleBase" id="RU363075"/>
    </source>
</evidence>
<comment type="subcellular location">
    <subcellularLocation>
        <location evidence="1 12">Endoplasmic reticulum membrane</location>
        <topology evidence="1 12">Multi-pass membrane protein</topology>
    </subcellularLocation>
</comment>
<gene>
    <name evidence="14" type="primary">KAFR0C04580</name>
    <name evidence="14" type="ORF">KAFR_0C04580</name>
</gene>
<dbReference type="HOGENOM" id="CLU_008917_4_0_1"/>
<feature type="signal peptide" evidence="13">
    <location>
        <begin position="1"/>
        <end position="21"/>
    </location>
</feature>
<comment type="pathway">
    <text evidence="2">Protein modification; protein glycosylation.</text>
</comment>
<name>H2ASU9_KAZAF</name>
<keyword evidence="13" id="KW-0732">Signal</keyword>
<evidence type="ECO:0000256" key="4">
    <source>
        <dbReference type="ARBA" id="ARBA00022676"/>
    </source>
</evidence>
<dbReference type="PANTHER" id="PTHR22760">
    <property type="entry name" value="GLYCOSYLTRANSFERASE"/>
    <property type="match status" value="1"/>
</dbReference>
<evidence type="ECO:0000256" key="10">
    <source>
        <dbReference type="ARBA" id="ARBA00044721"/>
    </source>
</evidence>
<dbReference type="EMBL" id="HE650823">
    <property type="protein sequence ID" value="CCF57449.1"/>
    <property type="molecule type" value="Genomic_DNA"/>
</dbReference>
<dbReference type="GO" id="GO:0052917">
    <property type="term" value="F:dol-P-Man:Man(7)GlcNAc(2)-PP-Dol alpha-1,6-mannosyltransferase activity"/>
    <property type="evidence" value="ECO:0007669"/>
    <property type="project" value="UniProtKB-EC"/>
</dbReference>
<dbReference type="GeneID" id="13885367"/>
<evidence type="ECO:0000256" key="11">
    <source>
        <dbReference type="ARBA" id="ARBA00048899"/>
    </source>
</evidence>
<dbReference type="InParanoid" id="H2ASU9"/>
<evidence type="ECO:0000256" key="9">
    <source>
        <dbReference type="ARBA" id="ARBA00023136"/>
    </source>
</evidence>
<reference evidence="14 15" key="1">
    <citation type="journal article" date="2011" name="Proc. Natl. Acad. Sci. U.S.A.">
        <title>Evolutionary erosion of yeast sex chromosomes by mating-type switching accidents.</title>
        <authorList>
            <person name="Gordon J.L."/>
            <person name="Armisen D."/>
            <person name="Proux-Wera E."/>
            <person name="Oheigeartaigh S.S."/>
            <person name="Byrne K.P."/>
            <person name="Wolfe K.H."/>
        </authorList>
    </citation>
    <scope>NUCLEOTIDE SEQUENCE [LARGE SCALE GENOMIC DNA]</scope>
    <source>
        <strain evidence="15">ATCC 22294 / BCRC 22015 / CBS 2517 / CECT 1963 / NBRC 1671 / NRRL Y-8276</strain>
    </source>
</reference>
<feature type="transmembrane region" description="Helical" evidence="12">
    <location>
        <begin position="229"/>
        <end position="249"/>
    </location>
</feature>
<dbReference type="OrthoDB" id="19039at2759"/>
<feature type="transmembrane region" description="Helical" evidence="12">
    <location>
        <begin position="365"/>
        <end position="387"/>
    </location>
</feature>
<dbReference type="Proteomes" id="UP000005220">
    <property type="component" value="Chromosome 3"/>
</dbReference>
<feature type="transmembrane region" description="Helical" evidence="12">
    <location>
        <begin position="277"/>
        <end position="297"/>
    </location>
</feature>
<dbReference type="PANTHER" id="PTHR22760:SF1">
    <property type="entry name" value="DOL-P-MAN:MAN(7)GLCNAC(2)-PP-DOL ALPHA-1,6-MANNOSYLTRANSFERASE"/>
    <property type="match status" value="1"/>
</dbReference>
<comment type="function">
    <text evidence="10">Mannosyltransferase that operates in the biosynthetic pathway of dolichol-linked oligosaccharides, the glycan precursors employed in protein asparagine (N)-glycosylation. The assembly of dolichol-linked oligosaccharides begins on the cytosolic side of the endoplasmic reticulum membrane and finishes in its lumen. The sequential addition of sugars to dolichol pyrophosphate produces dolichol-linked oligosaccharides containing fourteen sugars, including two GlcNAcs, nine mannoses and three glucoses. Once assembled, the oligosaccharide is transferred from the lipid to nascent proteins by oligosaccharyltransferases. In the lumen of the endoplasmic reticulum, adds the eighth mannose residue in an alpha-1,6 linkage onto Man(7)GlcNAc(2)-PP-dolichol to produce Man(8)GlcNAc(2)-PP-dolichol.</text>
</comment>
<dbReference type="Pfam" id="PF03901">
    <property type="entry name" value="Glyco_transf_22"/>
    <property type="match status" value="1"/>
</dbReference>
<dbReference type="RefSeq" id="XP_003956584.1">
    <property type="nucleotide sequence ID" value="XM_003956535.1"/>
</dbReference>
<feature type="transmembrane region" description="Helical" evidence="12">
    <location>
        <begin position="309"/>
        <end position="327"/>
    </location>
</feature>
<dbReference type="UniPathway" id="UPA00378"/>
<evidence type="ECO:0000256" key="8">
    <source>
        <dbReference type="ARBA" id="ARBA00022989"/>
    </source>
</evidence>
<evidence type="ECO:0000256" key="3">
    <source>
        <dbReference type="ARBA" id="ARBA00007063"/>
    </source>
</evidence>
<proteinExistence type="inferred from homology"/>
<organism evidence="14 15">
    <name type="scientific">Kazachstania africana (strain ATCC 22294 / BCRC 22015 / CBS 2517 / CECT 1963 / NBRC 1671 / NRRL Y-8276)</name>
    <name type="common">Yeast</name>
    <name type="synonym">Kluyveromyces africanus</name>
    <dbReference type="NCBI Taxonomy" id="1071382"/>
    <lineage>
        <taxon>Eukaryota</taxon>
        <taxon>Fungi</taxon>
        <taxon>Dikarya</taxon>
        <taxon>Ascomycota</taxon>
        <taxon>Saccharomycotina</taxon>
        <taxon>Saccharomycetes</taxon>
        <taxon>Saccharomycetales</taxon>
        <taxon>Saccharomycetaceae</taxon>
        <taxon>Kazachstania</taxon>
    </lineage>
</organism>
<keyword evidence="6 12" id="KW-0812">Transmembrane</keyword>
<keyword evidence="8 12" id="KW-1133">Transmembrane helix</keyword>
<evidence type="ECO:0000313" key="14">
    <source>
        <dbReference type="EMBL" id="CCF57449.1"/>
    </source>
</evidence>
<keyword evidence="15" id="KW-1185">Reference proteome</keyword>
<protein>
    <recommendedName>
        <fullName evidence="12">Mannosyltransferase</fullName>
        <ecNumber evidence="12">2.4.1.-</ecNumber>
    </recommendedName>
</protein>
<evidence type="ECO:0000313" key="15">
    <source>
        <dbReference type="Proteomes" id="UP000005220"/>
    </source>
</evidence>
<feature type="chain" id="PRO_5003559918" description="Mannosyltransferase" evidence="13">
    <location>
        <begin position="22"/>
        <end position="549"/>
    </location>
</feature>
<comment type="catalytic activity">
    <reaction evidence="11">
        <text>an alpha-D-Man-(1-&gt;2)-alpha-D-Man-(1-&gt;2)-alpha-D-Man-(1-&gt;3)-[alpha-D-Man-(1-&gt;2)-alpha-D-Man-(1-&gt;3)-alpha-D-Man-(1-&gt;6)]-beta-D-Man-(1-&gt;4)-beta-D-GlcNAc-(1-&gt;4)-alpha-D-GlcNAc-diphospho-di-trans,poly-cis-dolichol + a di-trans,poly-cis-dolichyl beta-D-mannosyl phosphate = an alpha-D-Man-(1-&gt;2)-alpha-D-Man-(1-&gt;2)-alpha-D-Man-(1-&gt;3)-[alpha-D-Man-(1-&gt;2)-alpha-D-Man-(1-&gt;3)-[alpha-D-Man-(1-&gt;6)]-alpha-D-Man-(1-&gt;6)]-beta-D-Man-(1-&gt;4)-beta-D-GlcNAc-(1-&gt;4)-alpha-D-GlcNAc-diphospho-di-trans,poly-cis-dolichol + a di-trans,poly-cis-dolichyl phosphate + H(+)</text>
        <dbReference type="Rhea" id="RHEA:29535"/>
        <dbReference type="Rhea" id="RHEA-COMP:19498"/>
        <dbReference type="Rhea" id="RHEA-COMP:19501"/>
        <dbReference type="Rhea" id="RHEA-COMP:19518"/>
        <dbReference type="Rhea" id="RHEA-COMP:19519"/>
        <dbReference type="ChEBI" id="CHEBI:15378"/>
        <dbReference type="ChEBI" id="CHEBI:57683"/>
        <dbReference type="ChEBI" id="CHEBI:58211"/>
        <dbReference type="ChEBI" id="CHEBI:132517"/>
        <dbReference type="ChEBI" id="CHEBI:132519"/>
        <dbReference type="EC" id="2.4.1.260"/>
    </reaction>
    <physiologicalReaction direction="left-to-right" evidence="11">
        <dbReference type="Rhea" id="RHEA:29536"/>
    </physiologicalReaction>
</comment>
<feature type="transmembrane region" description="Helical" evidence="12">
    <location>
        <begin position="189"/>
        <end position="217"/>
    </location>
</feature>
<keyword evidence="9 12" id="KW-0472">Membrane</keyword>
<feature type="transmembrane region" description="Helical" evidence="12">
    <location>
        <begin position="62"/>
        <end position="84"/>
    </location>
</feature>
<evidence type="ECO:0000256" key="13">
    <source>
        <dbReference type="SAM" id="SignalP"/>
    </source>
</evidence>
<evidence type="ECO:0000256" key="1">
    <source>
        <dbReference type="ARBA" id="ARBA00004477"/>
    </source>
</evidence>
<sequence>MKWSYLDTTLFIVISLHLINAPFTKVEESFNIQAIHDILKYGVTDISKYDHLQFPGVVPRTFLGALVTAAFTKFFMIITSFWSGPSDEVNGFETQLLARCIIGLFNGASYLYLKNAIQEVFDKKVKEAEEKEVEVETDFSSVGDWFIVFIISSFHLMFYSTRPLPNFILALPLVNVAMAWTLAGTYNWSIFLVAFTAIIFRLELVAIGSGIALASVYYKKISLVNAIKFGLMGLGIGMGISLTIDSYFWQRWGVPEIDAFIFNVLSAQASNWGTEPIFAYFTHYLLILFLPPTVLLLNYLGFTLAPENFRIITFAAYFHIAVLSMQPHKEWRFIVYAIPPIISMGSITAAYLWENFRVQSLKNAMYLIILPLSPIVSFALSMIFLYISTMNYPGGEALVKFNQYVIENNITNSVVHISVPPCMTGVTLFGEIDSEKFNITYDRTEDFEKLETIWPSFDYLITHESNSTNLPFSLSGFEWELINTTPIFTGVHYTYISGLMSQEQRSIPAILKEYFASDFSEIVSSGREFLDKTITKKDIFFTYKRKETK</sequence>
<dbReference type="GO" id="GO:0005789">
    <property type="term" value="C:endoplasmic reticulum membrane"/>
    <property type="evidence" value="ECO:0007669"/>
    <property type="project" value="UniProtKB-SubCell"/>
</dbReference>
<comment type="similarity">
    <text evidence="3 12">Belongs to the glycosyltransferase 22 family.</text>
</comment>
<dbReference type="AlphaFoldDB" id="H2ASU9"/>
<feature type="transmembrane region" description="Helical" evidence="12">
    <location>
        <begin position="142"/>
        <end position="159"/>
    </location>
</feature>
<evidence type="ECO:0000256" key="5">
    <source>
        <dbReference type="ARBA" id="ARBA00022679"/>
    </source>
</evidence>